<dbReference type="RefSeq" id="WP_035395378.1">
    <property type="nucleotide sequence ID" value="NZ_JAROAS010000002.1"/>
</dbReference>
<dbReference type="InterPro" id="IPR001453">
    <property type="entry name" value="MoaB/Mog_dom"/>
</dbReference>
<comment type="caution">
    <text evidence="4">The sequence shown here is derived from an EMBL/GenBank/DDBJ whole genome shotgun (WGS) entry which is preliminary data.</text>
</comment>
<evidence type="ECO:0000313" key="5">
    <source>
        <dbReference type="Proteomes" id="UP001341820"/>
    </source>
</evidence>
<gene>
    <name evidence="4" type="ORF">P5F74_01490</name>
</gene>
<dbReference type="EMBL" id="JAROAS010000002">
    <property type="protein sequence ID" value="MED4126799.1"/>
    <property type="molecule type" value="Genomic_DNA"/>
</dbReference>
<comment type="similarity">
    <text evidence="2">Belongs to the MoaB/Mog family.</text>
</comment>
<keyword evidence="2" id="KW-0501">Molybdenum cofactor biosynthesis</keyword>
<comment type="pathway">
    <text evidence="2">Cofactor biosynthesis; molybdopterin biosynthesis.</text>
</comment>
<reference evidence="4 5" key="1">
    <citation type="submission" date="2023-03" db="EMBL/GenBank/DDBJ databases">
        <title>Bacillus Genome Sequencing.</title>
        <authorList>
            <person name="Dunlap C."/>
        </authorList>
    </citation>
    <scope>NUCLEOTIDE SEQUENCE [LARGE SCALE GENOMIC DNA]</scope>
    <source>
        <strain evidence="4 5">B-4107</strain>
    </source>
</reference>
<comment type="function">
    <text evidence="2">May be involved in the biosynthesis of molybdopterin.</text>
</comment>
<accession>A0ABU6NHF1</accession>
<evidence type="ECO:0000313" key="4">
    <source>
        <dbReference type="EMBL" id="MED4126799.1"/>
    </source>
</evidence>
<protein>
    <recommendedName>
        <fullName evidence="1 2">Molybdenum cofactor biosynthesis protein B</fullName>
    </recommendedName>
</protein>
<dbReference type="Pfam" id="PF00994">
    <property type="entry name" value="MoCF_biosynth"/>
    <property type="match status" value="1"/>
</dbReference>
<proteinExistence type="inferred from homology"/>
<evidence type="ECO:0000256" key="2">
    <source>
        <dbReference type="PIRNR" id="PIRNR006443"/>
    </source>
</evidence>
<dbReference type="PANTHER" id="PTHR43232:SF2">
    <property type="entry name" value="MOLYBDENUM COFACTOR BIOSYNTHESIS PROTEIN B"/>
    <property type="match status" value="1"/>
</dbReference>
<name>A0ABU6NHF1_9BACI</name>
<evidence type="ECO:0000259" key="3">
    <source>
        <dbReference type="SMART" id="SM00852"/>
    </source>
</evidence>
<sequence>MHHSNDVVHATIAIVTLSDSRTVAEDKSGQLIRQLIGDHHTIGSYALIPDDPQLLTSNLLELVADPEIDVILCNGGTGMSKRDYTYATIKKLLDKELVGFGEQFRQQSYEEIGVKGLFSNAIAGTINETALFALPGSTNAVKLGMEAFILPMLPHLLGELRK</sequence>
<evidence type="ECO:0000256" key="1">
    <source>
        <dbReference type="ARBA" id="ARBA00015262"/>
    </source>
</evidence>
<dbReference type="SMART" id="SM00852">
    <property type="entry name" value="MoCF_biosynth"/>
    <property type="match status" value="1"/>
</dbReference>
<keyword evidence="5" id="KW-1185">Reference proteome</keyword>
<feature type="domain" description="MoaB/Mog" evidence="3">
    <location>
        <begin position="13"/>
        <end position="155"/>
    </location>
</feature>
<organism evidence="4 5">
    <name type="scientific">Shouchella miscanthi</name>
    <dbReference type="NCBI Taxonomy" id="2598861"/>
    <lineage>
        <taxon>Bacteria</taxon>
        <taxon>Bacillati</taxon>
        <taxon>Bacillota</taxon>
        <taxon>Bacilli</taxon>
        <taxon>Bacillales</taxon>
        <taxon>Bacillaceae</taxon>
        <taxon>Shouchella</taxon>
    </lineage>
</organism>
<dbReference type="NCBIfam" id="TIGR00177">
    <property type="entry name" value="molyb_syn"/>
    <property type="match status" value="1"/>
</dbReference>
<dbReference type="PIRSF" id="PIRSF006443">
    <property type="entry name" value="MoaB"/>
    <property type="match status" value="1"/>
</dbReference>
<dbReference type="Proteomes" id="UP001341820">
    <property type="component" value="Unassembled WGS sequence"/>
</dbReference>
<dbReference type="SUPFAM" id="SSF53218">
    <property type="entry name" value="Molybdenum cofactor biosynthesis proteins"/>
    <property type="match status" value="1"/>
</dbReference>
<dbReference type="PANTHER" id="PTHR43232">
    <property type="entry name" value="MOLYBDENUM COFACTOR BIOSYNTHESIS PROTEIN B"/>
    <property type="match status" value="1"/>
</dbReference>
<dbReference type="CDD" id="cd00886">
    <property type="entry name" value="MogA_MoaB"/>
    <property type="match status" value="1"/>
</dbReference>
<dbReference type="InterPro" id="IPR012245">
    <property type="entry name" value="MoaB"/>
</dbReference>
<dbReference type="Gene3D" id="3.40.980.10">
    <property type="entry name" value="MoaB/Mog-like domain"/>
    <property type="match status" value="1"/>
</dbReference>
<dbReference type="InterPro" id="IPR036425">
    <property type="entry name" value="MoaB/Mog-like_dom_sf"/>
</dbReference>